<accession>A0ABN6WT24</accession>
<organism evidence="1 2">
    <name type="scientific">Hydrogenimonas cancrithermarum</name>
    <dbReference type="NCBI Taxonomy" id="2993563"/>
    <lineage>
        <taxon>Bacteria</taxon>
        <taxon>Pseudomonadati</taxon>
        <taxon>Campylobacterota</taxon>
        <taxon>Epsilonproteobacteria</taxon>
        <taxon>Campylobacterales</taxon>
        <taxon>Hydrogenimonadaceae</taxon>
        <taxon>Hydrogenimonas</taxon>
    </lineage>
</organism>
<reference evidence="1 2" key="1">
    <citation type="submission" date="2023-03" db="EMBL/GenBank/DDBJ databases">
        <title>Description of Hydrogenimonas sp. ISO32.</title>
        <authorList>
            <person name="Mino S."/>
            <person name="Fukazawa S."/>
            <person name="Sawabe T."/>
        </authorList>
    </citation>
    <scope>NUCLEOTIDE SEQUENCE [LARGE SCALE GENOMIC DNA]</scope>
    <source>
        <strain evidence="1 2">ISO32</strain>
    </source>
</reference>
<proteinExistence type="predicted"/>
<dbReference type="Proteomes" id="UP001321445">
    <property type="component" value="Chromosome"/>
</dbReference>
<gene>
    <name evidence="1" type="ORF">HCR_05920</name>
</gene>
<evidence type="ECO:0000313" key="1">
    <source>
        <dbReference type="EMBL" id="BDY12280.1"/>
    </source>
</evidence>
<protein>
    <submittedName>
        <fullName evidence="1">Uncharacterized protein</fullName>
    </submittedName>
</protein>
<dbReference type="EMBL" id="AP027370">
    <property type="protein sequence ID" value="BDY12280.1"/>
    <property type="molecule type" value="Genomic_DNA"/>
</dbReference>
<sequence>MKSVLEPLQARGYLFKRFEPFALKTIGSRKRMEVYHGIDLKNRYVLVFVVDKKSRVLQKEVREWFDLKSRIENHYGYKILQNIVLIRAPLCSKAKALLESEGWKVIAV</sequence>
<evidence type="ECO:0000313" key="2">
    <source>
        <dbReference type="Proteomes" id="UP001321445"/>
    </source>
</evidence>
<name>A0ABN6WT24_9BACT</name>
<keyword evidence="2" id="KW-1185">Reference proteome</keyword>